<dbReference type="Gene3D" id="1.10.8.60">
    <property type="match status" value="1"/>
</dbReference>
<accession>A0ABT0GGL4</accession>
<proteinExistence type="predicted"/>
<name>A0ABT0GGL4_9GAMM</name>
<sequence length="233" mass="25439">MSTPQLPLRLARPPRAGLEDFLPADAPALSLLRDWLAGGRGNLLLRGPAGCGKSHLLLGALERIAARGEQAGYLPLAALGTRADAMVEAQPALPWVAVDDLDEALIDPALQRALFALHNRVGDQGGRMLYASRGNPGDWTSLLPDLRSRLGQSVQALLQPLDEAQRREWFTRRAAALGMQLDEASLEYLFRRVGRDLPGLQRLLDRLDVDSLAAQRRLTVPFLRDFLAAGESD</sequence>
<protein>
    <submittedName>
        <fullName evidence="2">DnaA/Hda family protein</fullName>
    </submittedName>
</protein>
<keyword evidence="3" id="KW-1185">Reference proteome</keyword>
<dbReference type="SUPFAM" id="SSF52540">
    <property type="entry name" value="P-loop containing nucleoside triphosphate hydrolases"/>
    <property type="match status" value="1"/>
</dbReference>
<dbReference type="EMBL" id="JALNMH010000006">
    <property type="protein sequence ID" value="MCK7593680.1"/>
    <property type="molecule type" value="Genomic_DNA"/>
</dbReference>
<organism evidence="2 3">
    <name type="scientific">Pseudomarimonas salicorniae</name>
    <dbReference type="NCBI Taxonomy" id="2933270"/>
    <lineage>
        <taxon>Bacteria</taxon>
        <taxon>Pseudomonadati</taxon>
        <taxon>Pseudomonadota</taxon>
        <taxon>Gammaproteobacteria</taxon>
        <taxon>Lysobacterales</taxon>
        <taxon>Lysobacteraceae</taxon>
        <taxon>Pseudomarimonas</taxon>
    </lineage>
</organism>
<dbReference type="PANTHER" id="PTHR30050:SF5">
    <property type="entry name" value="DNAA REGULATORY INACTIVATOR HDA"/>
    <property type="match status" value="1"/>
</dbReference>
<reference evidence="2" key="1">
    <citation type="submission" date="2022-04" db="EMBL/GenBank/DDBJ databases">
        <title>Lysobacter sp. CAU 1642 isolated from sea sand.</title>
        <authorList>
            <person name="Kim W."/>
        </authorList>
    </citation>
    <scope>NUCLEOTIDE SEQUENCE</scope>
    <source>
        <strain evidence="2">CAU 1642</strain>
    </source>
</reference>
<dbReference type="Pfam" id="PF22688">
    <property type="entry name" value="Hda_lid"/>
    <property type="match status" value="1"/>
</dbReference>
<evidence type="ECO:0000313" key="3">
    <source>
        <dbReference type="Proteomes" id="UP001431449"/>
    </source>
</evidence>
<comment type="caution">
    <text evidence="2">The sequence shown here is derived from an EMBL/GenBank/DDBJ whole genome shotgun (WGS) entry which is preliminary data.</text>
</comment>
<dbReference type="Proteomes" id="UP001431449">
    <property type="component" value="Unassembled WGS sequence"/>
</dbReference>
<evidence type="ECO:0000313" key="2">
    <source>
        <dbReference type="EMBL" id="MCK7593680.1"/>
    </source>
</evidence>
<dbReference type="InterPro" id="IPR055199">
    <property type="entry name" value="Hda_lid"/>
</dbReference>
<dbReference type="PANTHER" id="PTHR30050">
    <property type="entry name" value="CHROMOSOMAL REPLICATION INITIATOR PROTEIN DNAA"/>
    <property type="match status" value="1"/>
</dbReference>
<gene>
    <name evidence="2" type="ORF">M0G41_08360</name>
</gene>
<evidence type="ECO:0000259" key="1">
    <source>
        <dbReference type="Pfam" id="PF22688"/>
    </source>
</evidence>
<dbReference type="Gene3D" id="3.40.50.300">
    <property type="entry name" value="P-loop containing nucleotide triphosphate hydrolases"/>
    <property type="match status" value="1"/>
</dbReference>
<feature type="domain" description="Hda lid" evidence="1">
    <location>
        <begin position="164"/>
        <end position="227"/>
    </location>
</feature>
<dbReference type="RefSeq" id="WP_248207723.1">
    <property type="nucleotide sequence ID" value="NZ_JALNMH010000006.1"/>
</dbReference>
<dbReference type="InterPro" id="IPR027417">
    <property type="entry name" value="P-loop_NTPase"/>
</dbReference>